<evidence type="ECO:0000313" key="1">
    <source>
        <dbReference type="EMBL" id="KAL3868023.1"/>
    </source>
</evidence>
<dbReference type="EMBL" id="JBJQND010000008">
    <property type="protein sequence ID" value="KAL3868023.1"/>
    <property type="molecule type" value="Genomic_DNA"/>
</dbReference>
<accession>A0ABD3W450</accession>
<evidence type="ECO:0000313" key="2">
    <source>
        <dbReference type="Proteomes" id="UP001634394"/>
    </source>
</evidence>
<reference evidence="1 2" key="1">
    <citation type="submission" date="2024-11" db="EMBL/GenBank/DDBJ databases">
        <title>Chromosome-level genome assembly of the freshwater bivalve Anodonta woodiana.</title>
        <authorList>
            <person name="Chen X."/>
        </authorList>
    </citation>
    <scope>NUCLEOTIDE SEQUENCE [LARGE SCALE GENOMIC DNA]</scope>
    <source>
        <strain evidence="1">MN2024</strain>
        <tissue evidence="1">Gills</tissue>
    </source>
</reference>
<dbReference type="AlphaFoldDB" id="A0ABD3W450"/>
<name>A0ABD3W450_SINWO</name>
<feature type="non-terminal residue" evidence="1">
    <location>
        <position position="1"/>
    </location>
</feature>
<dbReference type="Proteomes" id="UP001634394">
    <property type="component" value="Unassembled WGS sequence"/>
</dbReference>
<sequence length="106" mass="12566">VLGEKTFRQLENNIGEIVQKVIAIYNDWDLEKNIKQLSDMIYDEAHSLIQAKLEHLPVGILELHKSRVIRFLTFNIDKYVEKLQAKLKQLKVKYFPRMDISVWDPL</sequence>
<protein>
    <recommendedName>
        <fullName evidence="3">Primosomal protein N</fullName>
    </recommendedName>
</protein>
<organism evidence="1 2">
    <name type="scientific">Sinanodonta woodiana</name>
    <name type="common">Chinese pond mussel</name>
    <name type="synonym">Anodonta woodiana</name>
    <dbReference type="NCBI Taxonomy" id="1069815"/>
    <lineage>
        <taxon>Eukaryota</taxon>
        <taxon>Metazoa</taxon>
        <taxon>Spiralia</taxon>
        <taxon>Lophotrochozoa</taxon>
        <taxon>Mollusca</taxon>
        <taxon>Bivalvia</taxon>
        <taxon>Autobranchia</taxon>
        <taxon>Heteroconchia</taxon>
        <taxon>Palaeoheterodonta</taxon>
        <taxon>Unionida</taxon>
        <taxon>Unionoidea</taxon>
        <taxon>Unionidae</taxon>
        <taxon>Unioninae</taxon>
        <taxon>Sinanodonta</taxon>
    </lineage>
</organism>
<gene>
    <name evidence="1" type="ORF">ACJMK2_040862</name>
</gene>
<evidence type="ECO:0008006" key="3">
    <source>
        <dbReference type="Google" id="ProtNLM"/>
    </source>
</evidence>
<comment type="caution">
    <text evidence="1">The sequence shown here is derived from an EMBL/GenBank/DDBJ whole genome shotgun (WGS) entry which is preliminary data.</text>
</comment>
<proteinExistence type="predicted"/>
<feature type="non-terminal residue" evidence="1">
    <location>
        <position position="106"/>
    </location>
</feature>
<keyword evidence="2" id="KW-1185">Reference proteome</keyword>